<dbReference type="KEGG" id="acab:QRX50_28765"/>
<dbReference type="Pfam" id="PF00480">
    <property type="entry name" value="ROK"/>
    <property type="match status" value="1"/>
</dbReference>
<evidence type="ECO:0000256" key="1">
    <source>
        <dbReference type="ARBA" id="ARBA00006479"/>
    </source>
</evidence>
<dbReference type="SUPFAM" id="SSF53067">
    <property type="entry name" value="Actin-like ATPase domain"/>
    <property type="match status" value="1"/>
</dbReference>
<evidence type="ECO:0000313" key="3">
    <source>
        <dbReference type="Proteomes" id="UP001236014"/>
    </source>
</evidence>
<dbReference type="EMBL" id="CP127294">
    <property type="protein sequence ID" value="WIX75498.1"/>
    <property type="molecule type" value="Genomic_DNA"/>
</dbReference>
<sequence>MTNGPSRASGPAPSPSQREHVLYALSRYGAMSRARLREVTGRSRTSVWAVVSDLVADGTVVEDVPDPDTRGSHSGRPPGLLRLAKTADAVVGVDFGRTHIRAALADLSGRILAEQQVLMQVDDFAAESLSAAAKLVSELTAEAGIDREVVRQVVVGLPAPVNRATGSITLGRVLNNWAGVVPATELEERIGMPVWLENNANLGALAEAWEGVASGIDDVLYVKVSSGIGAGLVLNGKLYKGAAGIAGEIGHVLVDEDGALCWCGSRGCLDTLASGRRIIELLQPTRSEPLTLDGVVQLVRDGEPLACRIVSDAGRTLGRAIADLCASLNPGAVVLGGLVSAAGDVLVDAVGESVRRYAQPAITDGLRLLRSSLGTRAEVVGAVTFALDSTRRRLADDRGLSGFD</sequence>
<dbReference type="Gene3D" id="1.10.10.10">
    <property type="entry name" value="Winged helix-like DNA-binding domain superfamily/Winged helix DNA-binding domain"/>
    <property type="match status" value="1"/>
</dbReference>
<dbReference type="SUPFAM" id="SSF46785">
    <property type="entry name" value="Winged helix' DNA-binding domain"/>
    <property type="match status" value="1"/>
</dbReference>
<comment type="similarity">
    <text evidence="1">Belongs to the ROK (NagC/XylR) family.</text>
</comment>
<dbReference type="PROSITE" id="PS01125">
    <property type="entry name" value="ROK"/>
    <property type="match status" value="1"/>
</dbReference>
<dbReference type="InterPro" id="IPR000600">
    <property type="entry name" value="ROK"/>
</dbReference>
<gene>
    <name evidence="2" type="ORF">QRX50_28765</name>
</gene>
<dbReference type="InterPro" id="IPR049874">
    <property type="entry name" value="ROK_cs"/>
</dbReference>
<organism evidence="2 3">
    <name type="scientific">Amycolatopsis carbonis</name>
    <dbReference type="NCBI Taxonomy" id="715471"/>
    <lineage>
        <taxon>Bacteria</taxon>
        <taxon>Bacillati</taxon>
        <taxon>Actinomycetota</taxon>
        <taxon>Actinomycetes</taxon>
        <taxon>Pseudonocardiales</taxon>
        <taxon>Pseudonocardiaceae</taxon>
        <taxon>Amycolatopsis</taxon>
    </lineage>
</organism>
<keyword evidence="3" id="KW-1185">Reference proteome</keyword>
<dbReference type="Gene3D" id="3.30.420.40">
    <property type="match status" value="2"/>
</dbReference>
<dbReference type="InterPro" id="IPR043129">
    <property type="entry name" value="ATPase_NBD"/>
</dbReference>
<dbReference type="AlphaFoldDB" id="A0A9Y2IBM0"/>
<reference evidence="2 3" key="1">
    <citation type="submission" date="2023-06" db="EMBL/GenBank/DDBJ databases">
        <authorList>
            <person name="Oyuntsetseg B."/>
            <person name="Kim S.B."/>
        </authorList>
    </citation>
    <scope>NUCLEOTIDE SEQUENCE [LARGE SCALE GENOMIC DNA]</scope>
    <source>
        <strain evidence="2 3">2-15</strain>
    </source>
</reference>
<name>A0A9Y2IBM0_9PSEU</name>
<dbReference type="InterPro" id="IPR036390">
    <property type="entry name" value="WH_DNA-bd_sf"/>
</dbReference>
<dbReference type="RefSeq" id="WP_285966269.1">
    <property type="nucleotide sequence ID" value="NZ_CP127294.1"/>
</dbReference>
<dbReference type="PANTHER" id="PTHR18964:SF173">
    <property type="entry name" value="GLUCOKINASE"/>
    <property type="match status" value="1"/>
</dbReference>
<dbReference type="Proteomes" id="UP001236014">
    <property type="component" value="Chromosome"/>
</dbReference>
<accession>A0A9Y2IBM0</accession>
<protein>
    <submittedName>
        <fullName evidence="2">ROK family protein</fullName>
    </submittedName>
</protein>
<evidence type="ECO:0000313" key="2">
    <source>
        <dbReference type="EMBL" id="WIX75498.1"/>
    </source>
</evidence>
<proteinExistence type="inferred from homology"/>
<dbReference type="InterPro" id="IPR036388">
    <property type="entry name" value="WH-like_DNA-bd_sf"/>
</dbReference>
<dbReference type="PANTHER" id="PTHR18964">
    <property type="entry name" value="ROK (REPRESSOR, ORF, KINASE) FAMILY"/>
    <property type="match status" value="1"/>
</dbReference>